<accession>A0A6I8MD55</accession>
<organism evidence="1 2">
    <name type="scientific">Corynebacterium rouxii</name>
    <dbReference type="NCBI Taxonomy" id="2719119"/>
    <lineage>
        <taxon>Bacteria</taxon>
        <taxon>Bacillati</taxon>
        <taxon>Actinomycetota</taxon>
        <taxon>Actinomycetes</taxon>
        <taxon>Mycobacteriales</taxon>
        <taxon>Corynebacteriaceae</taxon>
        <taxon>Corynebacterium</taxon>
    </lineage>
</organism>
<dbReference type="KEGG" id="crf:FRC0190_00217"/>
<name>A0A6I8MD55_9CORY</name>
<proteinExistence type="predicted"/>
<dbReference type="AlphaFoldDB" id="A0A6I8MD55"/>
<dbReference type="RefSeq" id="WP_155871244.1">
    <property type="nucleotide sequence ID" value="NZ_LR738855.1"/>
</dbReference>
<reference evidence="1 2" key="1">
    <citation type="submission" date="2019-11" db="EMBL/GenBank/DDBJ databases">
        <authorList>
            <person name="Brisse S."/>
        </authorList>
    </citation>
    <scope>NUCLEOTIDE SEQUENCE [LARGE SCALE GENOMIC DNA]</scope>
    <source>
        <strain evidence="1">FRC0190</strain>
    </source>
</reference>
<sequence>MKARLTVFKSQIPQQVRLQSRSGRRKIARQIADAARADAPYRTGAYATGIEVKESGTQIMVVDTDETAIHKEYGTSKTPAHASLTNAAMGYGKYSGMRPRKGKGRR</sequence>
<evidence type="ECO:0000313" key="2">
    <source>
        <dbReference type="Proteomes" id="UP000423525"/>
    </source>
</evidence>
<dbReference type="Proteomes" id="UP000423525">
    <property type="component" value="Chromosome"/>
</dbReference>
<dbReference type="EMBL" id="LR738855">
    <property type="protein sequence ID" value="VZH84181.1"/>
    <property type="molecule type" value="Genomic_DNA"/>
</dbReference>
<gene>
    <name evidence="1" type="ORF">FRC0190_00217</name>
</gene>
<protein>
    <recommendedName>
        <fullName evidence="3">HK97 gp10 family phage protein</fullName>
    </recommendedName>
</protein>
<evidence type="ECO:0000313" key="1">
    <source>
        <dbReference type="EMBL" id="VZH84181.1"/>
    </source>
</evidence>
<evidence type="ECO:0008006" key="3">
    <source>
        <dbReference type="Google" id="ProtNLM"/>
    </source>
</evidence>